<dbReference type="Proteomes" id="UP000546244">
    <property type="component" value="Unassembled WGS sequence"/>
</dbReference>
<evidence type="ECO:0000313" key="6">
    <source>
        <dbReference type="EMBL" id="MBC1778724.1"/>
    </source>
</evidence>
<dbReference type="Gene3D" id="2.160.10.10">
    <property type="entry name" value="Hexapeptide repeat proteins"/>
    <property type="match status" value="1"/>
</dbReference>
<dbReference type="eggNOG" id="COG0110">
    <property type="taxonomic scope" value="Bacteria"/>
</dbReference>
<dbReference type="Proteomes" id="UP000547643">
    <property type="component" value="Unassembled WGS sequence"/>
</dbReference>
<dbReference type="PANTHER" id="PTHR23416:SF23">
    <property type="entry name" value="ACETYLTRANSFERASE C18B11.09C-RELATED"/>
    <property type="match status" value="1"/>
</dbReference>
<organism evidence="3 10">
    <name type="scientific">Listeria booriae</name>
    <dbReference type="NCBI Taxonomy" id="1552123"/>
    <lineage>
        <taxon>Bacteria</taxon>
        <taxon>Bacillati</taxon>
        <taxon>Bacillota</taxon>
        <taxon>Bacilli</taxon>
        <taxon>Bacillales</taxon>
        <taxon>Listeriaceae</taxon>
        <taxon>Listeria</taxon>
    </lineage>
</organism>
<gene>
    <name evidence="3" type="ORF">EP57_15970</name>
    <name evidence="4" type="ORF">HB759_06890</name>
    <name evidence="5" type="ORF">HB902_15990</name>
    <name evidence="9" type="ORF">HBP98_03505</name>
    <name evidence="6" type="ORF">HCA46_07745</name>
    <name evidence="7" type="ORF">HCB27_14815</name>
    <name evidence="8" type="ORF">HCB35_16345</name>
</gene>
<keyword evidence="4" id="KW-0012">Acyltransferase</keyword>
<dbReference type="Proteomes" id="UP000541955">
    <property type="component" value="Unassembled WGS sequence"/>
</dbReference>
<evidence type="ECO:0000313" key="15">
    <source>
        <dbReference type="Proteomes" id="UP000547643"/>
    </source>
</evidence>
<dbReference type="EMBL" id="JAARRW010000009">
    <property type="protein sequence ID" value="MBC1563575.1"/>
    <property type="molecule type" value="Genomic_DNA"/>
</dbReference>
<dbReference type="CDD" id="cd04647">
    <property type="entry name" value="LbH_MAT_like"/>
    <property type="match status" value="1"/>
</dbReference>
<accession>A0A099W0H5</accession>
<dbReference type="EMBL" id="JAAROL010000002">
    <property type="protein sequence ID" value="MBC1331658.1"/>
    <property type="molecule type" value="Genomic_DNA"/>
</dbReference>
<dbReference type="Proteomes" id="UP000553016">
    <property type="component" value="Unassembled WGS sequence"/>
</dbReference>
<evidence type="ECO:0000313" key="13">
    <source>
        <dbReference type="Proteomes" id="UP000541955"/>
    </source>
</evidence>
<protein>
    <submittedName>
        <fullName evidence="4">Acyltransferase</fullName>
    </submittedName>
    <submittedName>
        <fullName evidence="3">Galactoside O-acetyltransferase</fullName>
    </submittedName>
</protein>
<evidence type="ECO:0000313" key="12">
    <source>
        <dbReference type="Proteomes" id="UP000541735"/>
    </source>
</evidence>
<dbReference type="EMBL" id="JAARMV010000001">
    <property type="protein sequence ID" value="MBC2371067.1"/>
    <property type="molecule type" value="Genomic_DNA"/>
</dbReference>
<proteinExistence type="inferred from homology"/>
<evidence type="ECO:0000313" key="16">
    <source>
        <dbReference type="Proteomes" id="UP000553016"/>
    </source>
</evidence>
<dbReference type="Pfam" id="PF00132">
    <property type="entry name" value="Hexapep"/>
    <property type="match status" value="1"/>
</dbReference>
<dbReference type="InterPro" id="IPR001451">
    <property type="entry name" value="Hexapep"/>
</dbReference>
<evidence type="ECO:0000313" key="3">
    <source>
        <dbReference type="EMBL" id="KGL37525.1"/>
    </source>
</evidence>
<dbReference type="STRING" id="1552123.EP57_15970"/>
<evidence type="ECO:0000313" key="8">
    <source>
        <dbReference type="EMBL" id="MBC2242047.1"/>
    </source>
</evidence>
<evidence type="ECO:0000313" key="14">
    <source>
        <dbReference type="Proteomes" id="UP000546244"/>
    </source>
</evidence>
<evidence type="ECO:0000313" key="5">
    <source>
        <dbReference type="EMBL" id="MBC1563575.1"/>
    </source>
</evidence>
<dbReference type="InterPro" id="IPR051159">
    <property type="entry name" value="Hexapeptide_acetyltransf"/>
</dbReference>
<dbReference type="InterPro" id="IPR011004">
    <property type="entry name" value="Trimer_LpxA-like_sf"/>
</dbReference>
<dbReference type="GeneID" id="58718829"/>
<dbReference type="EMBL" id="JAARUV010000002">
    <property type="protein sequence ID" value="MBC1778724.1"/>
    <property type="molecule type" value="Genomic_DNA"/>
</dbReference>
<dbReference type="SUPFAM" id="SSF51161">
    <property type="entry name" value="Trimeric LpxA-like enzymes"/>
    <property type="match status" value="1"/>
</dbReference>
<comment type="similarity">
    <text evidence="1">Belongs to the transferase hexapeptide repeat family.</text>
</comment>
<evidence type="ECO:0000313" key="9">
    <source>
        <dbReference type="EMBL" id="MBC2371067.1"/>
    </source>
</evidence>
<evidence type="ECO:0000313" key="10">
    <source>
        <dbReference type="Proteomes" id="UP000029844"/>
    </source>
</evidence>
<dbReference type="RefSeq" id="WP_036088226.1">
    <property type="nucleotide sequence ID" value="NZ_CBCSHQ010000009.1"/>
</dbReference>
<reference evidence="11 12" key="2">
    <citation type="submission" date="2020-03" db="EMBL/GenBank/DDBJ databases">
        <title>Soil Listeria distribution.</title>
        <authorList>
            <person name="Liao J."/>
            <person name="Wiedmann M."/>
        </authorList>
    </citation>
    <scope>NUCLEOTIDE SEQUENCE [LARGE SCALE GENOMIC DNA]</scope>
    <source>
        <strain evidence="8 16">FSL L7-0149</strain>
        <strain evidence="7 12">FSL L7-0259</strain>
        <strain evidence="6 15">FSL L7-1017</strain>
        <strain evidence="5 13">FSL L7-1387</strain>
        <strain evidence="4 11">FSL L7-1833</strain>
        <strain evidence="9 14">FSL L7-1850</strain>
    </source>
</reference>
<dbReference type="AlphaFoldDB" id="A0A099W0H5"/>
<keyword evidence="2 3" id="KW-0808">Transferase</keyword>
<evidence type="ECO:0000256" key="1">
    <source>
        <dbReference type="ARBA" id="ARBA00007274"/>
    </source>
</evidence>
<sequence>MLAKWTFSVFNVLPMPNRLLFGRIIRHIKNQMAQSFFGSCAKNSNLRPKLKLRHPKNIHLGKRSSIGDNARIIATAPVHIGDDVLMAPDVVILTDTHCINGREKILDSGTTKKPVFIGNDVWIGTRVTILAGAEIPDGCVVAAGAVVPAKKYPPYSVIGGVPAKVIKQER</sequence>
<evidence type="ECO:0000313" key="11">
    <source>
        <dbReference type="Proteomes" id="UP000532866"/>
    </source>
</evidence>
<evidence type="ECO:0000313" key="7">
    <source>
        <dbReference type="EMBL" id="MBC2177898.1"/>
    </source>
</evidence>
<reference evidence="3 10" key="1">
    <citation type="submission" date="2014-05" db="EMBL/GenBank/DDBJ databases">
        <title>Novel Listeriaceae from food processing environments.</title>
        <authorList>
            <person name="den Bakker H.C."/>
        </authorList>
    </citation>
    <scope>NUCLEOTIDE SEQUENCE [LARGE SCALE GENOMIC DNA]</scope>
    <source>
        <strain evidence="3 10">FSL A5-0281</strain>
    </source>
</reference>
<dbReference type="PANTHER" id="PTHR23416">
    <property type="entry name" value="SIALIC ACID SYNTHASE-RELATED"/>
    <property type="match status" value="1"/>
</dbReference>
<evidence type="ECO:0000313" key="4">
    <source>
        <dbReference type="EMBL" id="MBC1331658.1"/>
    </source>
</evidence>
<dbReference type="Proteomes" id="UP000029844">
    <property type="component" value="Unassembled WGS sequence"/>
</dbReference>
<dbReference type="EMBL" id="JNFA01000031">
    <property type="protein sequence ID" value="KGL37525.1"/>
    <property type="molecule type" value="Genomic_DNA"/>
</dbReference>
<comment type="caution">
    <text evidence="3">The sequence shown here is derived from an EMBL/GenBank/DDBJ whole genome shotgun (WGS) entry which is preliminary data.</text>
</comment>
<dbReference type="EMBL" id="JAARZA010000009">
    <property type="protein sequence ID" value="MBC2242047.1"/>
    <property type="molecule type" value="Genomic_DNA"/>
</dbReference>
<dbReference type="OrthoDB" id="9782926at2"/>
<dbReference type="EMBL" id="JAARYD010000008">
    <property type="protein sequence ID" value="MBC2177898.1"/>
    <property type="molecule type" value="Genomic_DNA"/>
</dbReference>
<dbReference type="GO" id="GO:0005829">
    <property type="term" value="C:cytosol"/>
    <property type="evidence" value="ECO:0007669"/>
    <property type="project" value="TreeGrafter"/>
</dbReference>
<dbReference type="Proteomes" id="UP000541735">
    <property type="component" value="Unassembled WGS sequence"/>
</dbReference>
<dbReference type="Proteomes" id="UP000532866">
    <property type="component" value="Unassembled WGS sequence"/>
</dbReference>
<name>A0A099W0H5_9LIST</name>
<evidence type="ECO:0000256" key="2">
    <source>
        <dbReference type="ARBA" id="ARBA00022679"/>
    </source>
</evidence>
<keyword evidence="10" id="KW-1185">Reference proteome</keyword>
<dbReference type="GO" id="GO:0008374">
    <property type="term" value="F:O-acyltransferase activity"/>
    <property type="evidence" value="ECO:0007669"/>
    <property type="project" value="TreeGrafter"/>
</dbReference>